<evidence type="ECO:0000313" key="4">
    <source>
        <dbReference type="EMBL" id="ERM96725.1"/>
    </source>
</evidence>
<evidence type="ECO:0000256" key="3">
    <source>
        <dbReference type="SAM" id="MobiDB-lite"/>
    </source>
</evidence>
<proteinExistence type="inferred from homology"/>
<organism evidence="4 5">
    <name type="scientific">Amborella trichopoda</name>
    <dbReference type="NCBI Taxonomy" id="13333"/>
    <lineage>
        <taxon>Eukaryota</taxon>
        <taxon>Viridiplantae</taxon>
        <taxon>Streptophyta</taxon>
        <taxon>Embryophyta</taxon>
        <taxon>Tracheophyta</taxon>
        <taxon>Spermatophyta</taxon>
        <taxon>Magnoliopsida</taxon>
        <taxon>Amborellales</taxon>
        <taxon>Amborellaceae</taxon>
        <taxon>Amborella</taxon>
    </lineage>
</organism>
<feature type="region of interest" description="Disordered" evidence="3">
    <location>
        <begin position="1"/>
        <end position="31"/>
    </location>
</feature>
<dbReference type="PANTHER" id="PTHR48042">
    <property type="entry name" value="ABC TRANSPORTER G FAMILY MEMBER 11"/>
    <property type="match status" value="1"/>
</dbReference>
<comment type="similarity">
    <text evidence="1">Belongs to the ABC transporter superfamily. ABCG family. Eye pigment precursor importer (TC 3.A.1.204) subfamily.</text>
</comment>
<evidence type="ECO:0000256" key="2">
    <source>
        <dbReference type="ARBA" id="ARBA00022448"/>
    </source>
</evidence>
<keyword evidence="2" id="KW-0813">Transport</keyword>
<gene>
    <name evidence="4" type="ORF">AMTR_s05727p00005230</name>
</gene>
<dbReference type="PANTHER" id="PTHR48042:SF19">
    <property type="entry name" value="OS09G0472100 PROTEIN"/>
    <property type="match status" value="1"/>
</dbReference>
<feature type="compositionally biased region" description="Polar residues" evidence="3">
    <location>
        <begin position="11"/>
        <end position="21"/>
    </location>
</feature>
<dbReference type="SUPFAM" id="SSF52540">
    <property type="entry name" value="P-loop containing nucleoside triphosphate hydrolases"/>
    <property type="match status" value="1"/>
</dbReference>
<dbReference type="InterPro" id="IPR052215">
    <property type="entry name" value="Plant_ABCG"/>
</dbReference>
<reference evidence="5" key="1">
    <citation type="journal article" date="2013" name="Science">
        <title>The Amborella genome and the evolution of flowering plants.</title>
        <authorList>
            <consortium name="Amborella Genome Project"/>
        </authorList>
    </citation>
    <scope>NUCLEOTIDE SEQUENCE [LARGE SCALE GENOMIC DNA]</scope>
</reference>
<evidence type="ECO:0008006" key="6">
    <source>
        <dbReference type="Google" id="ProtNLM"/>
    </source>
</evidence>
<dbReference type="Proteomes" id="UP000017836">
    <property type="component" value="Unassembled WGS sequence"/>
</dbReference>
<dbReference type="Gene3D" id="3.40.50.300">
    <property type="entry name" value="P-loop containing nucleotide triphosphate hydrolases"/>
    <property type="match status" value="1"/>
</dbReference>
<evidence type="ECO:0000313" key="5">
    <source>
        <dbReference type="Proteomes" id="UP000017836"/>
    </source>
</evidence>
<dbReference type="AlphaFoldDB" id="U5CX28"/>
<dbReference type="Gramene" id="ERM96725">
    <property type="protein sequence ID" value="ERM96725"/>
    <property type="gene ID" value="AMTR_s05727p00005230"/>
</dbReference>
<accession>U5CX28</accession>
<dbReference type="EMBL" id="KI397118">
    <property type="protein sequence ID" value="ERM96725.1"/>
    <property type="molecule type" value="Genomic_DNA"/>
</dbReference>
<protein>
    <recommendedName>
        <fullName evidence="6">ABC transporter domain-containing protein</fullName>
    </recommendedName>
</protein>
<keyword evidence="5" id="KW-1185">Reference proteome</keyword>
<evidence type="ECO:0000256" key="1">
    <source>
        <dbReference type="ARBA" id="ARBA00005814"/>
    </source>
</evidence>
<dbReference type="InterPro" id="IPR027417">
    <property type="entry name" value="P-loop_NTPase"/>
</dbReference>
<sequence length="183" mass="20020">MASLCSVPQWMPSSSPTQSPNPLLIHPPFQHESEDHTSLDEITLKPFQRNPSLRVSDIEEAASGTIKRFFHLYAPTLQPSNIRSKLTSGSSVEMGRTKHQSVQVDMDRLGSSGSGVSLAWTNLCVVAHGKEDARTILRGLNGCAQPSEFLALMGPFGCGKLTLLDALAGSRLFFRLRFVYSFA</sequence>
<name>U5CX28_AMBTC</name>
<dbReference type="HOGENOM" id="CLU_126762_0_0_1"/>